<evidence type="ECO:0000313" key="3">
    <source>
        <dbReference type="Proteomes" id="UP000479691"/>
    </source>
</evidence>
<accession>A0A7C8P551</accession>
<dbReference type="EMBL" id="JAABOE010000343">
    <property type="protein sequence ID" value="KAF3154506.1"/>
    <property type="molecule type" value="Genomic_DNA"/>
</dbReference>
<dbReference type="Proteomes" id="UP000479691">
    <property type="component" value="Unassembled WGS sequence"/>
</dbReference>
<name>A0A7C8P551_ORBOL</name>
<evidence type="ECO:0000256" key="1">
    <source>
        <dbReference type="SAM" id="MobiDB-lite"/>
    </source>
</evidence>
<organism evidence="2 3">
    <name type="scientific">Orbilia oligospora</name>
    <name type="common">Nematode-trapping fungus</name>
    <name type="synonym">Arthrobotrys oligospora</name>
    <dbReference type="NCBI Taxonomy" id="2813651"/>
    <lineage>
        <taxon>Eukaryota</taxon>
        <taxon>Fungi</taxon>
        <taxon>Dikarya</taxon>
        <taxon>Ascomycota</taxon>
        <taxon>Pezizomycotina</taxon>
        <taxon>Orbiliomycetes</taxon>
        <taxon>Orbiliales</taxon>
        <taxon>Orbiliaceae</taxon>
        <taxon>Orbilia</taxon>
    </lineage>
</organism>
<feature type="compositionally biased region" description="Basic and acidic residues" evidence="1">
    <location>
        <begin position="43"/>
        <end position="54"/>
    </location>
</feature>
<feature type="non-terminal residue" evidence="2">
    <location>
        <position position="75"/>
    </location>
</feature>
<gene>
    <name evidence="2" type="ORF">TWF788_006767</name>
</gene>
<comment type="caution">
    <text evidence="2">The sequence shown here is derived from an EMBL/GenBank/DDBJ whole genome shotgun (WGS) entry which is preliminary data.</text>
</comment>
<proteinExistence type="predicted"/>
<sequence length="75" mass="8721">MSVTFAPSLLGAFFPDSHRKIDHWPSGIGNFAKRLPPKNTRSTHHDHNHDHVPNPERISLTILRETPDVRWLKYE</sequence>
<feature type="region of interest" description="Disordered" evidence="1">
    <location>
        <begin position="29"/>
        <end position="56"/>
    </location>
</feature>
<reference evidence="2 3" key="1">
    <citation type="submission" date="2019-06" db="EMBL/GenBank/DDBJ databases">
        <authorList>
            <person name="Palmer J.M."/>
        </authorList>
    </citation>
    <scope>NUCLEOTIDE SEQUENCE [LARGE SCALE GENOMIC DNA]</scope>
    <source>
        <strain evidence="2 3">TWF788</strain>
    </source>
</reference>
<dbReference type="AlphaFoldDB" id="A0A7C8P551"/>
<evidence type="ECO:0000313" key="2">
    <source>
        <dbReference type="EMBL" id="KAF3154506.1"/>
    </source>
</evidence>
<protein>
    <submittedName>
        <fullName evidence="2">Uncharacterized protein</fullName>
    </submittedName>
</protein>